<dbReference type="Proteomes" id="UP000765509">
    <property type="component" value="Unassembled WGS sequence"/>
</dbReference>
<organism evidence="1 2">
    <name type="scientific">Austropuccinia psidii MF-1</name>
    <dbReference type="NCBI Taxonomy" id="1389203"/>
    <lineage>
        <taxon>Eukaryota</taxon>
        <taxon>Fungi</taxon>
        <taxon>Dikarya</taxon>
        <taxon>Basidiomycota</taxon>
        <taxon>Pucciniomycotina</taxon>
        <taxon>Pucciniomycetes</taxon>
        <taxon>Pucciniales</taxon>
        <taxon>Sphaerophragmiaceae</taxon>
        <taxon>Austropuccinia</taxon>
    </lineage>
</organism>
<accession>A0A9Q3IBQ3</accession>
<protein>
    <submittedName>
        <fullName evidence="1">Uncharacterized protein</fullName>
    </submittedName>
</protein>
<proteinExistence type="predicted"/>
<dbReference type="EMBL" id="AVOT02038535">
    <property type="protein sequence ID" value="MBW0533440.1"/>
    <property type="molecule type" value="Genomic_DNA"/>
</dbReference>
<sequence>MEKIKEELKKMRGNLDMAIEYPEKLLTLELSGINEEDEGESPQKKFKMDLKPPEANFSRIAENYFSLFEEETRYISYIEEDSISEEPKDTIMKPLEERKFEEL</sequence>
<reference evidence="1" key="1">
    <citation type="submission" date="2021-03" db="EMBL/GenBank/DDBJ databases">
        <title>Draft genome sequence of rust myrtle Austropuccinia psidii MF-1, a brazilian biotype.</title>
        <authorList>
            <person name="Quecine M.C."/>
            <person name="Pachon D.M.R."/>
            <person name="Bonatelli M.L."/>
            <person name="Correr F.H."/>
            <person name="Franceschini L.M."/>
            <person name="Leite T.F."/>
            <person name="Margarido G.R.A."/>
            <person name="Almeida C.A."/>
            <person name="Ferrarezi J.A."/>
            <person name="Labate C.A."/>
        </authorList>
    </citation>
    <scope>NUCLEOTIDE SEQUENCE</scope>
    <source>
        <strain evidence="1">MF-1</strain>
    </source>
</reference>
<name>A0A9Q3IBQ3_9BASI</name>
<evidence type="ECO:0000313" key="2">
    <source>
        <dbReference type="Proteomes" id="UP000765509"/>
    </source>
</evidence>
<evidence type="ECO:0000313" key="1">
    <source>
        <dbReference type="EMBL" id="MBW0533440.1"/>
    </source>
</evidence>
<gene>
    <name evidence="1" type="ORF">O181_073155</name>
</gene>
<comment type="caution">
    <text evidence="1">The sequence shown here is derived from an EMBL/GenBank/DDBJ whole genome shotgun (WGS) entry which is preliminary data.</text>
</comment>
<dbReference type="AlphaFoldDB" id="A0A9Q3IBQ3"/>
<keyword evidence="2" id="KW-1185">Reference proteome</keyword>